<evidence type="ECO:0000313" key="21">
    <source>
        <dbReference type="Proteomes" id="UP001161580"/>
    </source>
</evidence>
<evidence type="ECO:0000313" key="20">
    <source>
        <dbReference type="EMBL" id="MDI7925106.1"/>
    </source>
</evidence>
<evidence type="ECO:0000256" key="10">
    <source>
        <dbReference type="ARBA" id="ARBA00022737"/>
    </source>
</evidence>
<dbReference type="SMART" id="SM00091">
    <property type="entry name" value="PAS"/>
    <property type="match status" value="1"/>
</dbReference>
<evidence type="ECO:0000256" key="17">
    <source>
        <dbReference type="SAM" id="MobiDB-lite"/>
    </source>
</evidence>
<evidence type="ECO:0000256" key="3">
    <source>
        <dbReference type="ARBA" id="ARBA00021740"/>
    </source>
</evidence>
<evidence type="ECO:0000256" key="8">
    <source>
        <dbReference type="ARBA" id="ARBA00022643"/>
    </source>
</evidence>
<evidence type="ECO:0000256" key="15">
    <source>
        <dbReference type="ARBA" id="ARBA00023026"/>
    </source>
</evidence>
<dbReference type="PANTHER" id="PTHR41523:SF7">
    <property type="entry name" value="HISTIDINE KINASE"/>
    <property type="match status" value="1"/>
</dbReference>
<evidence type="ECO:0000256" key="9">
    <source>
        <dbReference type="ARBA" id="ARBA00022679"/>
    </source>
</evidence>
<keyword evidence="16" id="KW-0675">Receptor</keyword>
<dbReference type="InterPro" id="IPR011102">
    <property type="entry name" value="Sig_transdc_His_kinase_HWE"/>
</dbReference>
<dbReference type="Proteomes" id="UP001161580">
    <property type="component" value="Unassembled WGS sequence"/>
</dbReference>
<keyword evidence="14" id="KW-0157">Chromophore</keyword>
<keyword evidence="15" id="KW-0843">Virulence</keyword>
<reference evidence="20" key="1">
    <citation type="submission" date="2022-03" db="EMBL/GenBank/DDBJ databases">
        <title>Fererhizobium litorale gen. nov., sp. nov., isolated from sandy sediments of the Sea of Japan seashore.</title>
        <authorList>
            <person name="Romanenko L."/>
            <person name="Kurilenko V."/>
            <person name="Otstavnykh N."/>
            <person name="Svetashev V."/>
            <person name="Tekutyeva L."/>
            <person name="Isaeva M."/>
            <person name="Mikhailov V."/>
        </authorList>
    </citation>
    <scope>NUCLEOTIDE SEQUENCE</scope>
    <source>
        <strain evidence="20">KMM 9576</strain>
    </source>
</reference>
<comment type="catalytic activity">
    <reaction evidence="1">
        <text>ATP + protein L-histidine = ADP + protein N-phospho-L-histidine.</text>
        <dbReference type="EC" id="2.7.13.3"/>
    </reaction>
</comment>
<evidence type="ECO:0000256" key="7">
    <source>
        <dbReference type="ARBA" id="ARBA00022630"/>
    </source>
</evidence>
<keyword evidence="8" id="KW-0288">FMN</keyword>
<dbReference type="InterPro" id="IPR001610">
    <property type="entry name" value="PAC"/>
</dbReference>
<dbReference type="SMART" id="SM00911">
    <property type="entry name" value="HWE_HK"/>
    <property type="match status" value="1"/>
</dbReference>
<dbReference type="Gene3D" id="3.30.565.10">
    <property type="entry name" value="Histidine kinase-like ATPase, C-terminal domain"/>
    <property type="match status" value="1"/>
</dbReference>
<dbReference type="CDD" id="cd00130">
    <property type="entry name" value="PAS"/>
    <property type="match status" value="1"/>
</dbReference>
<dbReference type="InterPro" id="IPR035965">
    <property type="entry name" value="PAS-like_dom_sf"/>
</dbReference>
<keyword evidence="12" id="KW-0418">Kinase</keyword>
<comment type="caution">
    <text evidence="20">The sequence shown here is derived from an EMBL/GenBank/DDBJ whole genome shotgun (WGS) entry which is preliminary data.</text>
</comment>
<keyword evidence="21" id="KW-1185">Reference proteome</keyword>
<gene>
    <name evidence="20" type="ORF">MRS75_23935</name>
</gene>
<dbReference type="InterPro" id="IPR036890">
    <property type="entry name" value="HATPase_C_sf"/>
</dbReference>
<dbReference type="NCBIfam" id="TIGR00229">
    <property type="entry name" value="sensory_box"/>
    <property type="match status" value="1"/>
</dbReference>
<evidence type="ECO:0000256" key="5">
    <source>
        <dbReference type="ARBA" id="ARBA00022553"/>
    </source>
</evidence>
<feature type="region of interest" description="Disordered" evidence="17">
    <location>
        <begin position="1"/>
        <end position="20"/>
    </location>
</feature>
<dbReference type="Pfam" id="PF13426">
    <property type="entry name" value="PAS_9"/>
    <property type="match status" value="1"/>
</dbReference>
<evidence type="ECO:0000256" key="4">
    <source>
        <dbReference type="ARBA" id="ARBA00022543"/>
    </source>
</evidence>
<keyword evidence="9" id="KW-0808">Transferase</keyword>
<dbReference type="EC" id="2.7.13.3" evidence="2"/>
<dbReference type="SMART" id="SM00086">
    <property type="entry name" value="PAC"/>
    <property type="match status" value="1"/>
</dbReference>
<keyword evidence="11" id="KW-0547">Nucleotide-binding</keyword>
<dbReference type="Gene3D" id="3.30.450.20">
    <property type="entry name" value="PAS domain"/>
    <property type="match status" value="1"/>
</dbReference>
<protein>
    <recommendedName>
        <fullName evidence="3">Blue-light-activated histidine kinase</fullName>
        <ecNumber evidence="2">2.7.13.3</ecNumber>
    </recommendedName>
</protein>
<keyword evidence="7" id="KW-0285">Flavoprotein</keyword>
<feature type="domain" description="PAS" evidence="18">
    <location>
        <begin position="47"/>
        <end position="115"/>
    </location>
</feature>
<name>A0AAE3U3Z4_9HYPH</name>
<evidence type="ECO:0000256" key="1">
    <source>
        <dbReference type="ARBA" id="ARBA00000085"/>
    </source>
</evidence>
<sequence length="365" mass="39869">MASLRLLNNRTSTGMPETPSTYARQQAAEADVENFRQALGPFVVAAETTRMAMVFTDAKQPDNPIIFANRAFLDLTGYGRDEVLGQGFNFLMARGSDADALARIERAFAGAVQGGSEIFYRRKDGSEFWSAIQISPVYDQSGDIVQNFASFIDLTEHKQVQAGSRMLIDELNHRVKNTLATVQSIVWQALRHSSDPEEIRDSIEARLFALSRSHDLLTRENWESVGLLDLIKAALEPFGVADGGSEHFVITGRNIRVSPKIALALGIAFHELATNAVKYGAFSNETGSVLISWAIEPSSAADRVVLRWQEKGGPTVTPPSRKGFGSRVIERGLAHELEGSVNLDYQADGVVCTVVFPLPNGGRDG</sequence>
<evidence type="ECO:0000256" key="12">
    <source>
        <dbReference type="ARBA" id="ARBA00022777"/>
    </source>
</evidence>
<organism evidence="20 21">
    <name type="scientific">Ferirhizobium litorale</name>
    <dbReference type="NCBI Taxonomy" id="2927786"/>
    <lineage>
        <taxon>Bacteria</taxon>
        <taxon>Pseudomonadati</taxon>
        <taxon>Pseudomonadota</taxon>
        <taxon>Alphaproteobacteria</taxon>
        <taxon>Hyphomicrobiales</taxon>
        <taxon>Rhizobiaceae</taxon>
        <taxon>Ferirhizobium</taxon>
    </lineage>
</organism>
<dbReference type="PROSITE" id="PS50113">
    <property type="entry name" value="PAC"/>
    <property type="match status" value="1"/>
</dbReference>
<dbReference type="InterPro" id="IPR000700">
    <property type="entry name" value="PAS-assoc_C"/>
</dbReference>
<keyword evidence="10" id="KW-0677">Repeat</keyword>
<dbReference type="GO" id="GO:0004673">
    <property type="term" value="F:protein histidine kinase activity"/>
    <property type="evidence" value="ECO:0007669"/>
    <property type="project" value="UniProtKB-EC"/>
</dbReference>
<keyword evidence="6" id="KW-0716">Sensory transduction</keyword>
<evidence type="ECO:0000256" key="16">
    <source>
        <dbReference type="ARBA" id="ARBA00023170"/>
    </source>
</evidence>
<evidence type="ECO:0000256" key="2">
    <source>
        <dbReference type="ARBA" id="ARBA00012438"/>
    </source>
</evidence>
<keyword evidence="4" id="KW-0600">Photoreceptor protein</keyword>
<dbReference type="EMBL" id="JALDYZ010000023">
    <property type="protein sequence ID" value="MDI7925106.1"/>
    <property type="molecule type" value="Genomic_DNA"/>
</dbReference>
<dbReference type="SUPFAM" id="SSF55785">
    <property type="entry name" value="PYP-like sensor domain (PAS domain)"/>
    <property type="match status" value="1"/>
</dbReference>
<dbReference type="AlphaFoldDB" id="A0AAE3U3Z4"/>
<evidence type="ECO:0000259" key="19">
    <source>
        <dbReference type="PROSITE" id="PS50113"/>
    </source>
</evidence>
<dbReference type="PROSITE" id="PS50112">
    <property type="entry name" value="PAS"/>
    <property type="match status" value="1"/>
</dbReference>
<dbReference type="GO" id="GO:0005524">
    <property type="term" value="F:ATP binding"/>
    <property type="evidence" value="ECO:0007669"/>
    <property type="project" value="UniProtKB-KW"/>
</dbReference>
<keyword evidence="5" id="KW-0597">Phosphoprotein</keyword>
<dbReference type="PANTHER" id="PTHR41523">
    <property type="entry name" value="TWO-COMPONENT SYSTEM SENSOR PROTEIN"/>
    <property type="match status" value="1"/>
</dbReference>
<feature type="domain" description="PAC" evidence="19">
    <location>
        <begin position="114"/>
        <end position="166"/>
    </location>
</feature>
<accession>A0AAE3U3Z4</accession>
<proteinExistence type="predicted"/>
<evidence type="ECO:0000256" key="14">
    <source>
        <dbReference type="ARBA" id="ARBA00022991"/>
    </source>
</evidence>
<dbReference type="GO" id="GO:0009881">
    <property type="term" value="F:photoreceptor activity"/>
    <property type="evidence" value="ECO:0007669"/>
    <property type="project" value="UniProtKB-KW"/>
</dbReference>
<keyword evidence="13" id="KW-0067">ATP-binding</keyword>
<evidence type="ECO:0000256" key="11">
    <source>
        <dbReference type="ARBA" id="ARBA00022741"/>
    </source>
</evidence>
<dbReference type="Pfam" id="PF07536">
    <property type="entry name" value="HWE_HK"/>
    <property type="match status" value="1"/>
</dbReference>
<evidence type="ECO:0000256" key="13">
    <source>
        <dbReference type="ARBA" id="ARBA00022840"/>
    </source>
</evidence>
<dbReference type="InterPro" id="IPR000014">
    <property type="entry name" value="PAS"/>
</dbReference>
<evidence type="ECO:0000256" key="6">
    <source>
        <dbReference type="ARBA" id="ARBA00022606"/>
    </source>
</evidence>
<evidence type="ECO:0000259" key="18">
    <source>
        <dbReference type="PROSITE" id="PS50112"/>
    </source>
</evidence>